<accession>A0A948W507</accession>
<proteinExistence type="predicted"/>
<evidence type="ECO:0000313" key="2">
    <source>
        <dbReference type="Proteomes" id="UP000777784"/>
    </source>
</evidence>
<comment type="caution">
    <text evidence="1">The sequence shown here is derived from an EMBL/GenBank/DDBJ whole genome shotgun (WGS) entry which is preliminary data.</text>
</comment>
<dbReference type="EMBL" id="JAHJDP010000019">
    <property type="protein sequence ID" value="MBU2689889.1"/>
    <property type="molecule type" value="Genomic_DNA"/>
</dbReference>
<reference evidence="1" key="1">
    <citation type="submission" date="2021-05" db="EMBL/GenBank/DDBJ databases">
        <title>Energy efficiency and biological interactions define the core microbiome of deep oligotrophic groundwater.</title>
        <authorList>
            <person name="Mehrshad M."/>
            <person name="Lopez-Fernandez M."/>
            <person name="Bell E."/>
            <person name="Bernier-Latmani R."/>
            <person name="Bertilsson S."/>
            <person name="Dopson M."/>
        </authorList>
    </citation>
    <scope>NUCLEOTIDE SEQUENCE</scope>
    <source>
        <strain evidence="1">Modern_marine.mb.64</strain>
    </source>
</reference>
<dbReference type="AlphaFoldDB" id="A0A948W507"/>
<sequence>MAGPEGVPGKIGIRKLSIRKPGIRKRGSAGIGAWERLSAARAVFLTSKCLILLPSFPCVTDSQAILQRVTLPAAGYDIRAGPRFMEER</sequence>
<evidence type="ECO:0000313" key="1">
    <source>
        <dbReference type="EMBL" id="MBU2689889.1"/>
    </source>
</evidence>
<protein>
    <submittedName>
        <fullName evidence="1">Uncharacterized protein</fullName>
    </submittedName>
</protein>
<organism evidence="1 2">
    <name type="scientific">Eiseniibacteriota bacterium</name>
    <dbReference type="NCBI Taxonomy" id="2212470"/>
    <lineage>
        <taxon>Bacteria</taxon>
        <taxon>Candidatus Eiseniibacteriota</taxon>
    </lineage>
</organism>
<dbReference type="Proteomes" id="UP000777784">
    <property type="component" value="Unassembled WGS sequence"/>
</dbReference>
<name>A0A948W507_UNCEI</name>
<gene>
    <name evidence="1" type="ORF">KJ970_03105</name>
</gene>